<proteinExistence type="predicted"/>
<evidence type="ECO:0000313" key="4">
    <source>
        <dbReference type="Proteomes" id="UP000473658"/>
    </source>
</evidence>
<dbReference type="NCBIfam" id="TIGR02964">
    <property type="entry name" value="xanthine_xdhC"/>
    <property type="match status" value="1"/>
</dbReference>
<reference evidence="3 4" key="1">
    <citation type="submission" date="2018-08" db="EMBL/GenBank/DDBJ databases">
        <title>Crown Gall in kiwifruit.</title>
        <authorList>
            <person name="Visnovsky S.B."/>
            <person name="Pitman A.R."/>
        </authorList>
    </citation>
    <scope>NUCLEOTIDE SEQUENCE [LARGE SCALE GENOMIC DNA]</scope>
    <source>
        <strain evidence="3 4">SBV_302_78_2</strain>
    </source>
</reference>
<dbReference type="Pfam" id="PF13478">
    <property type="entry name" value="XdhC_C"/>
    <property type="match status" value="1"/>
</dbReference>
<dbReference type="InterPro" id="IPR027051">
    <property type="entry name" value="XdhC_Rossmann_dom"/>
</dbReference>
<dbReference type="Proteomes" id="UP000473658">
    <property type="component" value="Unassembled WGS sequence"/>
</dbReference>
<dbReference type="InterPro" id="IPR003777">
    <property type="entry name" value="XdhC_CoxI"/>
</dbReference>
<sequence length="290" mass="31056">MRGPAPMPDTSLSTFLARPAPAILVEIESVKGSSPREAGTFMLVSQEALWETIGGGQFEYMAIDHARAMLRTGAAEDRMDIPLGPEIGQCCGGRTLIRFRRITTEIAAALEARLKGEAEQQPAVVIFGAGHVGKALAEALSLLPLTLTMVETREAELRDLPAGIASILTPMPEAFVAKIPANGAAIIVTHDHALDFLIAKEALARDDLAYVGMIGSKTKRATFAHWLEREGEPPSRLAKLILPIGGTSVRDKRPAVIAALVAAELLQAFSAAETRRNENRHAHPQGQDHA</sequence>
<dbReference type="AlphaFoldDB" id="A0AA88EYN3"/>
<dbReference type="Pfam" id="PF02625">
    <property type="entry name" value="XdhC_CoxI"/>
    <property type="match status" value="1"/>
</dbReference>
<feature type="domain" description="XdhC- CoxI" evidence="1">
    <location>
        <begin position="17"/>
        <end position="75"/>
    </location>
</feature>
<accession>A0AA88EYN3</accession>
<evidence type="ECO:0000313" key="3">
    <source>
        <dbReference type="EMBL" id="KAA3500675.1"/>
    </source>
</evidence>
<dbReference type="PANTHER" id="PTHR30388:SF6">
    <property type="entry name" value="XANTHINE DEHYDROGENASE SUBUNIT A-RELATED"/>
    <property type="match status" value="1"/>
</dbReference>
<evidence type="ECO:0000259" key="2">
    <source>
        <dbReference type="Pfam" id="PF13478"/>
    </source>
</evidence>
<feature type="domain" description="XdhC Rossmann" evidence="2">
    <location>
        <begin position="124"/>
        <end position="265"/>
    </location>
</feature>
<dbReference type="InterPro" id="IPR014308">
    <property type="entry name" value="Xanthine_DH_XdhC"/>
</dbReference>
<organism evidence="3 4">
    <name type="scientific">Rhizobium rhizogenes</name>
    <name type="common">Agrobacterium rhizogenes</name>
    <dbReference type="NCBI Taxonomy" id="359"/>
    <lineage>
        <taxon>Bacteria</taxon>
        <taxon>Pseudomonadati</taxon>
        <taxon>Pseudomonadota</taxon>
        <taxon>Alphaproteobacteria</taxon>
        <taxon>Hyphomicrobiales</taxon>
        <taxon>Rhizobiaceae</taxon>
        <taxon>Rhizobium/Agrobacterium group</taxon>
        <taxon>Rhizobium</taxon>
    </lineage>
</organism>
<dbReference type="InterPro" id="IPR036291">
    <property type="entry name" value="NAD(P)-bd_dom_sf"/>
</dbReference>
<comment type="caution">
    <text evidence="3">The sequence shown here is derived from an EMBL/GenBank/DDBJ whole genome shotgun (WGS) entry which is preliminary data.</text>
</comment>
<dbReference type="PANTHER" id="PTHR30388">
    <property type="entry name" value="ALDEHYDE OXIDOREDUCTASE MOLYBDENUM COFACTOR ASSEMBLY PROTEIN"/>
    <property type="match status" value="1"/>
</dbReference>
<gene>
    <name evidence="3" type="primary">xdhC</name>
    <name evidence="3" type="ORF">DXM27_15730</name>
</gene>
<evidence type="ECO:0000259" key="1">
    <source>
        <dbReference type="Pfam" id="PF02625"/>
    </source>
</evidence>
<dbReference type="EMBL" id="QRFF01000004">
    <property type="protein sequence ID" value="KAA3500675.1"/>
    <property type="molecule type" value="Genomic_DNA"/>
</dbReference>
<name>A0AA88EYN3_RHIRH</name>
<dbReference type="InterPro" id="IPR052698">
    <property type="entry name" value="MoCofactor_Util/Proc"/>
</dbReference>
<protein>
    <submittedName>
        <fullName evidence="3">Xanthine dehydrogenase accessory protein XdhC</fullName>
    </submittedName>
</protein>
<dbReference type="Gene3D" id="3.40.50.720">
    <property type="entry name" value="NAD(P)-binding Rossmann-like Domain"/>
    <property type="match status" value="1"/>
</dbReference>
<dbReference type="SUPFAM" id="SSF51735">
    <property type="entry name" value="NAD(P)-binding Rossmann-fold domains"/>
    <property type="match status" value="1"/>
</dbReference>